<dbReference type="RefSeq" id="WP_342692976.1">
    <property type="nucleotide sequence ID" value="NZ_JBCGDP010000020.1"/>
</dbReference>
<dbReference type="SMART" id="SM00342">
    <property type="entry name" value="HTH_ARAC"/>
    <property type="match status" value="1"/>
</dbReference>
<feature type="domain" description="HTH araC/xylS-type" evidence="4">
    <location>
        <begin position="187"/>
        <end position="285"/>
    </location>
</feature>
<evidence type="ECO:0000256" key="3">
    <source>
        <dbReference type="ARBA" id="ARBA00023163"/>
    </source>
</evidence>
<sequence>MQTGILPVCNLDIFDEKLKHLWIDNLWNLLERFPSLEYPHKNNFYTLLIINEAQGEIEIDNEKINLIDAKIIIIKPRCINSIEINNNASGKIICFSEDFFSLRYNNNILNQFSLFDREAKKSFRLTENKRQKIDLLLELMQEEYLQQRNDANKVIRSYLNIFLFELERFFKPLGVSKHKNLKQDKIQLFEKLIENHFVTKKLPSCYADMLNVSTNYLNKLCKEETGQTAGDLIRKQIVIEAQRLLHYTNLSINEIAQTIGFENTSYFVTFFKKQTLVTPEQFRKDNSH</sequence>
<dbReference type="PRINTS" id="PR00032">
    <property type="entry name" value="HTHARAC"/>
</dbReference>
<comment type="caution">
    <text evidence="5">The sequence shown here is derived from an EMBL/GenBank/DDBJ whole genome shotgun (WGS) entry which is preliminary data.</text>
</comment>
<dbReference type="Pfam" id="PF12833">
    <property type="entry name" value="HTH_18"/>
    <property type="match status" value="1"/>
</dbReference>
<evidence type="ECO:0000259" key="4">
    <source>
        <dbReference type="PROSITE" id="PS01124"/>
    </source>
</evidence>
<evidence type="ECO:0000313" key="5">
    <source>
        <dbReference type="EMBL" id="MEM0578134.1"/>
    </source>
</evidence>
<dbReference type="InterPro" id="IPR020449">
    <property type="entry name" value="Tscrpt_reg_AraC-type_HTH"/>
</dbReference>
<keyword evidence="2" id="KW-0238">DNA-binding</keyword>
<accession>A0ABU9NV68</accession>
<dbReference type="EMBL" id="JBCGDP010000020">
    <property type="protein sequence ID" value="MEM0578134.1"/>
    <property type="molecule type" value="Genomic_DNA"/>
</dbReference>
<reference evidence="5 6" key="1">
    <citation type="submission" date="2024-03" db="EMBL/GenBank/DDBJ databases">
        <title>Two novel species of the genus Flavobacterium exhibiting potentially degradation of complex polysaccharides.</title>
        <authorList>
            <person name="Lian X."/>
        </authorList>
    </citation>
    <scope>NUCLEOTIDE SEQUENCE [LARGE SCALE GENOMIC DNA]</scope>
    <source>
        <strain evidence="5 6">N6</strain>
    </source>
</reference>
<dbReference type="PANTHER" id="PTHR43280">
    <property type="entry name" value="ARAC-FAMILY TRANSCRIPTIONAL REGULATOR"/>
    <property type="match status" value="1"/>
</dbReference>
<keyword evidence="6" id="KW-1185">Reference proteome</keyword>
<dbReference type="Proteomes" id="UP001468798">
    <property type="component" value="Unassembled WGS sequence"/>
</dbReference>
<dbReference type="InterPro" id="IPR009057">
    <property type="entry name" value="Homeodomain-like_sf"/>
</dbReference>
<name>A0ABU9NV68_9FLAO</name>
<dbReference type="InterPro" id="IPR018060">
    <property type="entry name" value="HTH_AraC"/>
</dbReference>
<evidence type="ECO:0000256" key="2">
    <source>
        <dbReference type="ARBA" id="ARBA00023125"/>
    </source>
</evidence>
<organism evidence="5 6">
    <name type="scientific">Flavobacterium polysaccharolyticum</name>
    <dbReference type="NCBI Taxonomy" id="3133148"/>
    <lineage>
        <taxon>Bacteria</taxon>
        <taxon>Pseudomonadati</taxon>
        <taxon>Bacteroidota</taxon>
        <taxon>Flavobacteriia</taxon>
        <taxon>Flavobacteriales</taxon>
        <taxon>Flavobacteriaceae</taxon>
        <taxon>Flavobacterium</taxon>
    </lineage>
</organism>
<evidence type="ECO:0000313" key="6">
    <source>
        <dbReference type="Proteomes" id="UP001468798"/>
    </source>
</evidence>
<proteinExistence type="predicted"/>
<dbReference type="SUPFAM" id="SSF46689">
    <property type="entry name" value="Homeodomain-like"/>
    <property type="match status" value="1"/>
</dbReference>
<gene>
    <name evidence="5" type="ORF">WFZ86_16650</name>
</gene>
<protein>
    <submittedName>
        <fullName evidence="5">Helix-turn-helix domain-containing protein</fullName>
    </submittedName>
</protein>
<dbReference type="PANTHER" id="PTHR43280:SF32">
    <property type="entry name" value="TRANSCRIPTIONAL REGULATORY PROTEIN"/>
    <property type="match status" value="1"/>
</dbReference>
<keyword evidence="3" id="KW-0804">Transcription</keyword>
<keyword evidence="1" id="KW-0805">Transcription regulation</keyword>
<dbReference type="PROSITE" id="PS01124">
    <property type="entry name" value="HTH_ARAC_FAMILY_2"/>
    <property type="match status" value="1"/>
</dbReference>
<dbReference type="Gene3D" id="1.10.10.60">
    <property type="entry name" value="Homeodomain-like"/>
    <property type="match status" value="1"/>
</dbReference>
<evidence type="ECO:0000256" key="1">
    <source>
        <dbReference type="ARBA" id="ARBA00023015"/>
    </source>
</evidence>